<dbReference type="Pfam" id="PF02931">
    <property type="entry name" value="Neur_chan_LBD"/>
    <property type="match status" value="2"/>
</dbReference>
<feature type="transmembrane region" description="Helical" evidence="1">
    <location>
        <begin position="457"/>
        <end position="474"/>
    </location>
</feature>
<feature type="transmembrane region" description="Helical" evidence="1">
    <location>
        <begin position="506"/>
        <end position="527"/>
    </location>
</feature>
<reference evidence="4" key="1">
    <citation type="submission" date="2013-03" db="EMBL/GenBank/DDBJ databases">
        <title>The Genome Sequence of Anopheles minimus MINIMUS1.</title>
        <authorList>
            <consortium name="The Broad Institute Genomics Platform"/>
            <person name="Neafsey D.E."/>
            <person name="Walton C."/>
            <person name="Walker B."/>
            <person name="Young S.K."/>
            <person name="Zeng Q."/>
            <person name="Gargeya S."/>
            <person name="Fitzgerald M."/>
            <person name="Haas B."/>
            <person name="Abouelleil A."/>
            <person name="Allen A.W."/>
            <person name="Alvarado L."/>
            <person name="Arachchi H.M."/>
            <person name="Berlin A.M."/>
            <person name="Chapman S.B."/>
            <person name="Gainer-Dewar J."/>
            <person name="Goldberg J."/>
            <person name="Griggs A."/>
            <person name="Gujja S."/>
            <person name="Hansen M."/>
            <person name="Howarth C."/>
            <person name="Imamovic A."/>
            <person name="Ireland A."/>
            <person name="Larimer J."/>
            <person name="McCowan C."/>
            <person name="Murphy C."/>
            <person name="Pearson M."/>
            <person name="Poon T.W."/>
            <person name="Priest M."/>
            <person name="Roberts A."/>
            <person name="Saif S."/>
            <person name="Shea T."/>
            <person name="Sisk P."/>
            <person name="Sykes S."/>
            <person name="Wortman J."/>
            <person name="Nusbaum C."/>
            <person name="Birren B."/>
        </authorList>
    </citation>
    <scope>NUCLEOTIDE SEQUENCE [LARGE SCALE GENOMIC DNA]</scope>
    <source>
        <strain evidence="4">MINIMUS1</strain>
    </source>
</reference>
<keyword evidence="4" id="KW-1185">Reference proteome</keyword>
<dbReference type="STRING" id="112268.A0A182WA68"/>
<dbReference type="Proteomes" id="UP000075920">
    <property type="component" value="Unassembled WGS sequence"/>
</dbReference>
<keyword evidence="1" id="KW-1133">Transmembrane helix</keyword>
<feature type="domain" description="Neurotransmitter-gated ion-channel ligand-binding" evidence="2">
    <location>
        <begin position="311"/>
        <end position="404"/>
    </location>
</feature>
<sequence length="576" mass="65551">MQLTAHWKYENLFLLQLVSFSLNLSERIILLKQIRQLASITCNKETSNVENSLKQHLFCNGYDPTVRPAKSEFDMINITMVPYVHDFDYSWNDTSLQWNATDWSNITMLRPNNDEIWFPEFEHINSDYEGDPSHTCSNPHCVLLSKGSLICLPVCKTSAKCLPDYSNWPFNTVTCTMWFANRDKELLDEINFVIDKKFIATRGNAATANWCLTGFTSDKTVLNIPGIAGQTVWLWKFGLQHTPHTALATVYFPTFVPGIACIDCNKTTSNVENSLKQHLFCNGYDPKIRPAKSEFDTINITAVALLNRFGVLWQDPSLQWNASDWSNITILSPNNDEIWLPQFEHINSAYVGVSSLSCTNPQCLLFESGKLACDPSCILSAKCTTDYSRWPFNTMNCRAWFSTYDKELVDEINFLPFHTVVSVMVDSTSANWCMTSFESNATILNIPGATSRNAKELQITLVVLNIFICWLNSLASVKTKIVLISLMCHFRLIHDVLFLSTEVPDSVLFVIASMAMTLLLFVITLVLRRLHALHATPPRVITLVMQWLKNNRMMDWFLQTKYLSLGHVVIHGKALQ</sequence>
<dbReference type="GO" id="GO:0004888">
    <property type="term" value="F:transmembrane signaling receptor activity"/>
    <property type="evidence" value="ECO:0007669"/>
    <property type="project" value="InterPro"/>
</dbReference>
<protein>
    <recommendedName>
        <fullName evidence="2">Neurotransmitter-gated ion-channel ligand-binding domain-containing protein</fullName>
    </recommendedName>
</protein>
<feature type="domain" description="Neurotransmitter-gated ion-channel ligand-binding" evidence="2">
    <location>
        <begin position="87"/>
        <end position="182"/>
    </location>
</feature>
<dbReference type="Gene3D" id="2.70.170.10">
    <property type="entry name" value="Neurotransmitter-gated ion-channel ligand-binding domain"/>
    <property type="match status" value="2"/>
</dbReference>
<evidence type="ECO:0000313" key="3">
    <source>
        <dbReference type="EnsemblMetazoa" id="AMIN007246-PA"/>
    </source>
</evidence>
<dbReference type="GO" id="GO:0005230">
    <property type="term" value="F:extracellular ligand-gated monoatomic ion channel activity"/>
    <property type="evidence" value="ECO:0007669"/>
    <property type="project" value="InterPro"/>
</dbReference>
<evidence type="ECO:0000259" key="2">
    <source>
        <dbReference type="Pfam" id="PF02931"/>
    </source>
</evidence>
<organism evidence="3 4">
    <name type="scientific">Anopheles minimus</name>
    <dbReference type="NCBI Taxonomy" id="112268"/>
    <lineage>
        <taxon>Eukaryota</taxon>
        <taxon>Metazoa</taxon>
        <taxon>Ecdysozoa</taxon>
        <taxon>Arthropoda</taxon>
        <taxon>Hexapoda</taxon>
        <taxon>Insecta</taxon>
        <taxon>Pterygota</taxon>
        <taxon>Neoptera</taxon>
        <taxon>Endopterygota</taxon>
        <taxon>Diptera</taxon>
        <taxon>Nematocera</taxon>
        <taxon>Culicoidea</taxon>
        <taxon>Culicidae</taxon>
        <taxon>Anophelinae</taxon>
        <taxon>Anopheles</taxon>
    </lineage>
</organism>
<keyword evidence="1" id="KW-0472">Membrane</keyword>
<reference evidence="3" key="2">
    <citation type="submission" date="2020-05" db="UniProtKB">
        <authorList>
            <consortium name="EnsemblMetazoa"/>
        </authorList>
    </citation>
    <scope>IDENTIFICATION</scope>
    <source>
        <strain evidence="3">MINIMUS1</strain>
    </source>
</reference>
<evidence type="ECO:0000256" key="1">
    <source>
        <dbReference type="SAM" id="Phobius"/>
    </source>
</evidence>
<dbReference type="SUPFAM" id="SSF63712">
    <property type="entry name" value="Nicotinic receptor ligand binding domain-like"/>
    <property type="match status" value="2"/>
</dbReference>
<dbReference type="PANTHER" id="PTHR18945">
    <property type="entry name" value="NEUROTRANSMITTER GATED ION CHANNEL"/>
    <property type="match status" value="1"/>
</dbReference>
<evidence type="ECO:0000313" key="4">
    <source>
        <dbReference type="Proteomes" id="UP000075920"/>
    </source>
</evidence>
<dbReference type="InterPro" id="IPR006201">
    <property type="entry name" value="Neur_channel"/>
</dbReference>
<accession>A0A182WA68</accession>
<keyword evidence="1" id="KW-0812">Transmembrane</keyword>
<dbReference type="EnsemblMetazoa" id="AMIN007246-RA">
    <property type="protein sequence ID" value="AMIN007246-PA"/>
    <property type="gene ID" value="AMIN007246"/>
</dbReference>
<proteinExistence type="predicted"/>
<dbReference type="AlphaFoldDB" id="A0A182WA68"/>
<dbReference type="InterPro" id="IPR006202">
    <property type="entry name" value="Neur_chan_lig-bd"/>
</dbReference>
<name>A0A182WA68_9DIPT</name>
<dbReference type="VEuPathDB" id="VectorBase:AMIN007246"/>
<dbReference type="GO" id="GO:0016020">
    <property type="term" value="C:membrane"/>
    <property type="evidence" value="ECO:0007669"/>
    <property type="project" value="InterPro"/>
</dbReference>
<dbReference type="InterPro" id="IPR036734">
    <property type="entry name" value="Neur_chan_lig-bd_sf"/>
</dbReference>
<feature type="transmembrane region" description="Helical" evidence="1">
    <location>
        <begin position="481"/>
        <end position="500"/>
    </location>
</feature>